<sequence length="699" mass="77434">MDEQTVVHAVPHGLGPSNTPRAFTEQQMDAAAKAVQFDENEVLDQEHQQLELTLDRISCSLEPPSSLLDRVPFYSKRRRADWKTLCKTGGFKRVDALPAERVLHDVSAVCRSGSLVAIMGPSGCGKTTLMNIMSGTTGIPHTGRVCLNGRRRTKAFDRVHDVFDGNEKVIECLQFSYRLRKAIPREWGPEKRREKEHEAVQRALHILGLDGVQRSRVGSATQSGISGGQKRRLALGIGLMSDAKILLCDEPTTGLSAADAQMVVGALRRLSVECGMAIVAVVHQPSHTILGCFDHLLLLSYEGRCVYNGRVDAALEYFNALGFPCPVHQNPADFYLDLVSQSGKHASELADIYDELMKPLVEARVRHAHEHPPPAMDEIVEDVETAGPCIQFLEVTKRAFRLWLRDHTTLGAIMGDAVVQGLVIGGVFFDVQNRASVYYQLSALFLMILSLISTALWTVPLYVQQKAQYRIEISDGYYSPIPYMLGTSLVANFFVLLGDAVLVTIMWLLFRFPFVPLLVSYFVGSLGFVICDVMTAICSLASKSFAEANASSTLMLILLMFVNGFTTNPASLAAGIGWIAYFSPFFLVFEALTICILESHDFQHDPSATSGNLPLRSKEEVYHTFGIAGRAYGHTGSAIQWLWSVDVLLLLVQMVILKCLVFTLQATVFSPKRYRSEPGSTRRISRPFLLKWIAKLGRE</sequence>
<keyword evidence="6 8" id="KW-1133">Transmembrane helix</keyword>
<keyword evidence="10" id="KW-1185">Reference proteome</keyword>
<evidence type="ECO:0000256" key="2">
    <source>
        <dbReference type="ARBA" id="ARBA00022448"/>
    </source>
</evidence>
<dbReference type="GO" id="GO:0016020">
    <property type="term" value="C:membrane"/>
    <property type="evidence" value="ECO:0007669"/>
    <property type="project" value="UniProtKB-SubCell"/>
</dbReference>
<evidence type="ECO:0000313" key="10">
    <source>
        <dbReference type="Proteomes" id="UP000515125"/>
    </source>
</evidence>
<evidence type="ECO:0000256" key="1">
    <source>
        <dbReference type="ARBA" id="ARBA00004141"/>
    </source>
</evidence>
<dbReference type="PANTHER" id="PTHR48041">
    <property type="entry name" value="ABC TRANSPORTER G FAMILY MEMBER 28"/>
    <property type="match status" value="1"/>
</dbReference>
<evidence type="ECO:0000256" key="3">
    <source>
        <dbReference type="ARBA" id="ARBA00022692"/>
    </source>
</evidence>
<dbReference type="PANTHER" id="PTHR48041:SF91">
    <property type="entry name" value="ABC TRANSPORTER G FAMILY MEMBER 28"/>
    <property type="match status" value="1"/>
</dbReference>
<dbReference type="OrthoDB" id="184675at2759"/>
<dbReference type="GO" id="GO:0140359">
    <property type="term" value="F:ABC-type transporter activity"/>
    <property type="evidence" value="ECO:0007669"/>
    <property type="project" value="InterPro"/>
</dbReference>
<proteinExistence type="predicted"/>
<dbReference type="Pfam" id="PF00005">
    <property type="entry name" value="ABC_tran"/>
    <property type="match status" value="1"/>
</dbReference>
<name>A0A6P6RU52_9EIME</name>
<keyword evidence="4" id="KW-0547">Nucleotide-binding</keyword>
<feature type="domain" description="ABC transporter" evidence="9">
    <location>
        <begin position="86"/>
        <end position="327"/>
    </location>
</feature>
<dbReference type="AlphaFoldDB" id="A0A6P6RU52"/>
<comment type="subcellular location">
    <subcellularLocation>
        <location evidence="1">Membrane</location>
        <topology evidence="1">Multi-pass membrane protein</topology>
    </subcellularLocation>
</comment>
<dbReference type="InterPro" id="IPR003439">
    <property type="entry name" value="ABC_transporter-like_ATP-bd"/>
</dbReference>
<evidence type="ECO:0000256" key="4">
    <source>
        <dbReference type="ARBA" id="ARBA00022741"/>
    </source>
</evidence>
<dbReference type="PROSITE" id="PS00211">
    <property type="entry name" value="ABC_TRANSPORTER_1"/>
    <property type="match status" value="1"/>
</dbReference>
<accession>A0A6P6RU52</accession>
<evidence type="ECO:0000256" key="5">
    <source>
        <dbReference type="ARBA" id="ARBA00022840"/>
    </source>
</evidence>
<dbReference type="Proteomes" id="UP000515125">
    <property type="component" value="Unplaced"/>
</dbReference>
<evidence type="ECO:0000256" key="6">
    <source>
        <dbReference type="ARBA" id="ARBA00022989"/>
    </source>
</evidence>
<dbReference type="InterPro" id="IPR013525">
    <property type="entry name" value="ABC2_TM"/>
</dbReference>
<dbReference type="RefSeq" id="XP_026191079.1">
    <property type="nucleotide sequence ID" value="XM_026335294.1"/>
</dbReference>
<feature type="transmembrane region" description="Helical" evidence="8">
    <location>
        <begin position="554"/>
        <end position="581"/>
    </location>
</feature>
<organism evidence="10 11">
    <name type="scientific">Cyclospora cayetanensis</name>
    <dbReference type="NCBI Taxonomy" id="88456"/>
    <lineage>
        <taxon>Eukaryota</taxon>
        <taxon>Sar</taxon>
        <taxon>Alveolata</taxon>
        <taxon>Apicomplexa</taxon>
        <taxon>Conoidasida</taxon>
        <taxon>Coccidia</taxon>
        <taxon>Eucoccidiorida</taxon>
        <taxon>Eimeriorina</taxon>
        <taxon>Eimeriidae</taxon>
        <taxon>Cyclospora</taxon>
    </lineage>
</organism>
<reference evidence="11" key="1">
    <citation type="submission" date="2025-08" db="UniProtKB">
        <authorList>
            <consortium name="RefSeq"/>
        </authorList>
    </citation>
    <scope>IDENTIFICATION</scope>
</reference>
<dbReference type="InterPro" id="IPR003593">
    <property type="entry name" value="AAA+_ATPase"/>
</dbReference>
<evidence type="ECO:0000313" key="11">
    <source>
        <dbReference type="RefSeq" id="XP_026191079.1"/>
    </source>
</evidence>
<keyword evidence="2" id="KW-0813">Transport</keyword>
<feature type="transmembrane region" description="Helical" evidence="8">
    <location>
        <begin position="647"/>
        <end position="669"/>
    </location>
</feature>
<dbReference type="SMART" id="SM00382">
    <property type="entry name" value="AAA"/>
    <property type="match status" value="1"/>
</dbReference>
<keyword evidence="3 8" id="KW-0812">Transmembrane</keyword>
<dbReference type="InterPro" id="IPR050352">
    <property type="entry name" value="ABCG_transporters"/>
</dbReference>
<feature type="transmembrane region" description="Helical" evidence="8">
    <location>
        <begin position="408"/>
        <end position="429"/>
    </location>
</feature>
<dbReference type="InterPro" id="IPR043926">
    <property type="entry name" value="ABCG_dom"/>
</dbReference>
<dbReference type="SUPFAM" id="SSF52540">
    <property type="entry name" value="P-loop containing nucleoside triphosphate hydrolases"/>
    <property type="match status" value="1"/>
</dbReference>
<dbReference type="InterPro" id="IPR027417">
    <property type="entry name" value="P-loop_NTPase"/>
</dbReference>
<evidence type="ECO:0000256" key="7">
    <source>
        <dbReference type="ARBA" id="ARBA00023136"/>
    </source>
</evidence>
<dbReference type="Gene3D" id="3.40.50.300">
    <property type="entry name" value="P-loop containing nucleotide triphosphate hydrolases"/>
    <property type="match status" value="1"/>
</dbReference>
<feature type="transmembrane region" description="Helical" evidence="8">
    <location>
        <begin position="483"/>
        <end position="509"/>
    </location>
</feature>
<evidence type="ECO:0000256" key="8">
    <source>
        <dbReference type="SAM" id="Phobius"/>
    </source>
</evidence>
<keyword evidence="7 8" id="KW-0472">Membrane</keyword>
<evidence type="ECO:0000259" key="9">
    <source>
        <dbReference type="PROSITE" id="PS50893"/>
    </source>
</evidence>
<dbReference type="Pfam" id="PF01061">
    <property type="entry name" value="ABC2_membrane"/>
    <property type="match status" value="1"/>
</dbReference>
<protein>
    <submittedName>
        <fullName evidence="11">Uncharacterized ABC transporter ATP-binding protein/permease YOL075C</fullName>
    </submittedName>
</protein>
<dbReference type="InterPro" id="IPR017871">
    <property type="entry name" value="ABC_transporter-like_CS"/>
</dbReference>
<dbReference type="GeneID" id="34621903"/>
<gene>
    <name evidence="11" type="primary">LOC34621903</name>
</gene>
<feature type="transmembrane region" description="Helical" evidence="8">
    <location>
        <begin position="441"/>
        <end position="463"/>
    </location>
</feature>
<dbReference type="GO" id="GO:0005524">
    <property type="term" value="F:ATP binding"/>
    <property type="evidence" value="ECO:0007669"/>
    <property type="project" value="UniProtKB-KW"/>
</dbReference>
<dbReference type="PROSITE" id="PS50893">
    <property type="entry name" value="ABC_TRANSPORTER_2"/>
    <property type="match status" value="1"/>
</dbReference>
<dbReference type="GO" id="GO:0016887">
    <property type="term" value="F:ATP hydrolysis activity"/>
    <property type="evidence" value="ECO:0007669"/>
    <property type="project" value="InterPro"/>
</dbReference>
<dbReference type="Pfam" id="PF19055">
    <property type="entry name" value="ABC2_membrane_7"/>
    <property type="match status" value="1"/>
</dbReference>
<keyword evidence="5 11" id="KW-0067">ATP-binding</keyword>